<accession>A0A3N2CWH4</accession>
<protein>
    <recommendedName>
        <fullName evidence="3">HK97 gp10 family phage protein</fullName>
    </recommendedName>
</protein>
<dbReference type="AlphaFoldDB" id="A0A3N2CWH4"/>
<organism evidence="1 2">
    <name type="scientific">Nocardioides aurantiacus</name>
    <dbReference type="NCBI Taxonomy" id="86796"/>
    <lineage>
        <taxon>Bacteria</taxon>
        <taxon>Bacillati</taxon>
        <taxon>Actinomycetota</taxon>
        <taxon>Actinomycetes</taxon>
        <taxon>Propionibacteriales</taxon>
        <taxon>Nocardioidaceae</taxon>
        <taxon>Nocardioides</taxon>
    </lineage>
</organism>
<dbReference type="OrthoDB" id="3829552at2"/>
<dbReference type="EMBL" id="RKHO01000001">
    <property type="protein sequence ID" value="ROR91768.1"/>
    <property type="molecule type" value="Genomic_DNA"/>
</dbReference>
<evidence type="ECO:0000313" key="1">
    <source>
        <dbReference type="EMBL" id="ROR91768.1"/>
    </source>
</evidence>
<dbReference type="RefSeq" id="WP_123391378.1">
    <property type="nucleotide sequence ID" value="NZ_RKHO01000001.1"/>
</dbReference>
<dbReference type="Proteomes" id="UP000281738">
    <property type="component" value="Unassembled WGS sequence"/>
</dbReference>
<evidence type="ECO:0000313" key="2">
    <source>
        <dbReference type="Proteomes" id="UP000281738"/>
    </source>
</evidence>
<comment type="caution">
    <text evidence="1">The sequence shown here is derived from an EMBL/GenBank/DDBJ whole genome shotgun (WGS) entry which is preliminary data.</text>
</comment>
<name>A0A3N2CWH4_9ACTN</name>
<keyword evidence="2" id="KW-1185">Reference proteome</keyword>
<proteinExistence type="predicted"/>
<gene>
    <name evidence="1" type="ORF">EDD33_2643</name>
</gene>
<evidence type="ECO:0008006" key="3">
    <source>
        <dbReference type="Google" id="ProtNLM"/>
    </source>
</evidence>
<reference evidence="1 2" key="1">
    <citation type="submission" date="2018-11" db="EMBL/GenBank/DDBJ databases">
        <title>Sequencing the genomes of 1000 actinobacteria strains.</title>
        <authorList>
            <person name="Klenk H.-P."/>
        </authorList>
    </citation>
    <scope>NUCLEOTIDE SEQUENCE [LARGE SCALE GENOMIC DNA]</scope>
    <source>
        <strain evidence="1 2">DSM 12652</strain>
    </source>
</reference>
<sequence length="130" mass="14139">MRVVRNTLDGLERDLKALPAKSVRDCKATMRQAGIVGNTVARDNARKSSGTHGKLYPRAFTWETGAYVGGFGASFTATYGPDANRPQGGMSFEFGSRNQSGPHLDLARSADLMGPVVAKEVRDMVDGWFW</sequence>